<dbReference type="InterPro" id="IPR017740">
    <property type="entry name" value="TssA-like"/>
</dbReference>
<dbReference type="PANTHER" id="PTHR37951:SF1">
    <property type="entry name" value="TYPE VI SECRETION SYSTEM COMPONENT TSSA1"/>
    <property type="match status" value="1"/>
</dbReference>
<dbReference type="STRING" id="935700.jaqu_03220"/>
<dbReference type="OrthoDB" id="9771118at2"/>
<dbReference type="PANTHER" id="PTHR37951">
    <property type="entry name" value="CYTOPLASMIC PROTEIN-RELATED"/>
    <property type="match status" value="1"/>
</dbReference>
<evidence type="ECO:0000313" key="4">
    <source>
        <dbReference type="Proteomes" id="UP000032232"/>
    </source>
</evidence>
<dbReference type="InterPro" id="IPR010657">
    <property type="entry name" value="ImpA_N"/>
</dbReference>
<feature type="domain" description="ImpA N-terminal" evidence="2">
    <location>
        <begin position="8"/>
        <end position="138"/>
    </location>
</feature>
<dbReference type="Pfam" id="PF06812">
    <property type="entry name" value="ImpA_N"/>
    <property type="match status" value="1"/>
</dbReference>
<sequence>MALQWLTEPVDPDNPCGPDLEREDDDAFIEYYFDAEGRLPERYVTAGMASGDGTVSDRLYDPKSVDLAAELKEIDGLLRRSRDLRLLSLRTRWQALARDTAGLAETLEGAAEAVGTFGEAMHPMTADAGRERRAALEAFAAAPTVLQPLQYLPLTGDDAVSWRRWQMASGRIAAPEDEEIAPEGLLQALGERMSAHEVDRIQGDLARALTAARRIGSPHVAPLVELLDGICGLIAQARPDLAAPDEVAPTAPEAVSESGPEPVATQAASNAAPEPAPPKQPEPQVGDLTSQSEARGVLAGVEGYLTRHEPSSAALLLVVQARQLVGRPLVEAIETLMPQRAGQAVIDFGPGAGFALPMDRLRQLSEASAGQAQSPEPEPPEARIDSRPEAAAKLRAAERWFRQAEPASPIPILLAKARIWLEKDFEAIMTEILPPSPQSPQEPPQQ</sequence>
<proteinExistence type="predicted"/>
<accession>A0A0D1CT09</accession>
<name>A0A0D1CT09_9RHOB</name>
<evidence type="ECO:0000313" key="3">
    <source>
        <dbReference type="EMBL" id="KIT17897.1"/>
    </source>
</evidence>
<gene>
    <name evidence="3" type="ORF">jaqu_03220</name>
</gene>
<feature type="region of interest" description="Disordered" evidence="1">
    <location>
        <begin position="365"/>
        <end position="386"/>
    </location>
</feature>
<reference evidence="3 4" key="1">
    <citation type="submission" date="2015-02" db="EMBL/GenBank/DDBJ databases">
        <title>Genome Sequence of Jannaschia aquimarina DSM28248, a member of the Roseobacter clade.</title>
        <authorList>
            <person name="Voget S."/>
            <person name="Daniel R."/>
        </authorList>
    </citation>
    <scope>NUCLEOTIDE SEQUENCE [LARGE SCALE GENOMIC DNA]</scope>
    <source>
        <strain evidence="3 4">GSW-M26</strain>
    </source>
</reference>
<feature type="compositionally biased region" description="Low complexity" evidence="1">
    <location>
        <begin position="264"/>
        <end position="273"/>
    </location>
</feature>
<evidence type="ECO:0000259" key="2">
    <source>
        <dbReference type="Pfam" id="PF06812"/>
    </source>
</evidence>
<dbReference type="AlphaFoldDB" id="A0A0D1CT09"/>
<evidence type="ECO:0000256" key="1">
    <source>
        <dbReference type="SAM" id="MobiDB-lite"/>
    </source>
</evidence>
<comment type="caution">
    <text evidence="3">The sequence shown here is derived from an EMBL/GenBank/DDBJ whole genome shotgun (WGS) entry which is preliminary data.</text>
</comment>
<dbReference type="EMBL" id="JYFE01000009">
    <property type="protein sequence ID" value="KIT17897.1"/>
    <property type="molecule type" value="Genomic_DNA"/>
</dbReference>
<dbReference type="RefSeq" id="WP_043917191.1">
    <property type="nucleotide sequence ID" value="NZ_FZPF01000008.1"/>
</dbReference>
<feature type="region of interest" description="Disordered" evidence="1">
    <location>
        <begin position="244"/>
        <end position="290"/>
    </location>
</feature>
<organism evidence="3 4">
    <name type="scientific">Jannaschia aquimarina</name>
    <dbReference type="NCBI Taxonomy" id="935700"/>
    <lineage>
        <taxon>Bacteria</taxon>
        <taxon>Pseudomonadati</taxon>
        <taxon>Pseudomonadota</taxon>
        <taxon>Alphaproteobacteria</taxon>
        <taxon>Rhodobacterales</taxon>
        <taxon>Roseobacteraceae</taxon>
        <taxon>Jannaschia</taxon>
    </lineage>
</organism>
<protein>
    <recommendedName>
        <fullName evidence="2">ImpA N-terminal domain-containing protein</fullName>
    </recommendedName>
</protein>
<keyword evidence="4" id="KW-1185">Reference proteome</keyword>
<dbReference type="PATRIC" id="fig|935700.4.peg.346"/>
<feature type="compositionally biased region" description="Polar residues" evidence="1">
    <location>
        <begin position="365"/>
        <end position="374"/>
    </location>
</feature>
<dbReference type="Proteomes" id="UP000032232">
    <property type="component" value="Unassembled WGS sequence"/>
</dbReference>